<keyword evidence="1" id="KW-0812">Transmembrane</keyword>
<keyword evidence="1" id="KW-1133">Transmembrane helix</keyword>
<evidence type="ECO:0000256" key="1">
    <source>
        <dbReference type="SAM" id="Phobius"/>
    </source>
</evidence>
<evidence type="ECO:0000313" key="3">
    <source>
        <dbReference type="Proteomes" id="UP000198405"/>
    </source>
</evidence>
<dbReference type="EMBL" id="FZOB01000011">
    <property type="protein sequence ID" value="SNR86037.1"/>
    <property type="molecule type" value="Genomic_DNA"/>
</dbReference>
<protein>
    <submittedName>
        <fullName evidence="2">Putative F0F1-ATPase subunit Ca2+/Mg2+ transporter</fullName>
    </submittedName>
</protein>
<gene>
    <name evidence="2" type="ORF">SAMN06265340_11129</name>
</gene>
<reference evidence="3" key="1">
    <citation type="submission" date="2017-06" db="EMBL/GenBank/DDBJ databases">
        <authorList>
            <person name="Varghese N."/>
            <person name="Submissions S."/>
        </authorList>
    </citation>
    <scope>NUCLEOTIDE SEQUENCE [LARGE SCALE GENOMIC DNA]</scope>
    <source>
        <strain evidence="3">DSM 15668</strain>
    </source>
</reference>
<dbReference type="InterPro" id="IPR032820">
    <property type="entry name" value="ATPase_put"/>
</dbReference>
<keyword evidence="3" id="KW-1185">Reference proteome</keyword>
<dbReference type="OrthoDB" id="15401at2"/>
<keyword evidence="1" id="KW-0472">Membrane</keyword>
<dbReference type="Pfam" id="PF09527">
    <property type="entry name" value="ATPase_gene1"/>
    <property type="match status" value="1"/>
</dbReference>
<organism evidence="2 3">
    <name type="scientific">Desulfurobacterium atlanticum</name>
    <dbReference type="NCBI Taxonomy" id="240169"/>
    <lineage>
        <taxon>Bacteria</taxon>
        <taxon>Pseudomonadati</taxon>
        <taxon>Aquificota</taxon>
        <taxon>Aquificia</taxon>
        <taxon>Desulfurobacteriales</taxon>
        <taxon>Desulfurobacteriaceae</taxon>
        <taxon>Desulfurobacterium</taxon>
    </lineage>
</organism>
<feature type="transmembrane region" description="Helical" evidence="1">
    <location>
        <begin position="21"/>
        <end position="40"/>
    </location>
</feature>
<proteinExistence type="predicted"/>
<accession>A0A238ZRK1</accession>
<sequence length="79" mass="9188">MKEKKRFKITQEDIKTASLSSVALSFVFAVAIGFFIGYYLDKWLGTKPWMTLFWLFIGIAAGFKNIYMAVQDGYDRKKF</sequence>
<feature type="transmembrane region" description="Helical" evidence="1">
    <location>
        <begin position="52"/>
        <end position="70"/>
    </location>
</feature>
<dbReference type="RefSeq" id="WP_089323454.1">
    <property type="nucleotide sequence ID" value="NZ_FZOB01000011.1"/>
</dbReference>
<dbReference type="AlphaFoldDB" id="A0A238ZRK1"/>
<name>A0A238ZRK1_9BACT</name>
<evidence type="ECO:0000313" key="2">
    <source>
        <dbReference type="EMBL" id="SNR86037.1"/>
    </source>
</evidence>
<dbReference type="Proteomes" id="UP000198405">
    <property type="component" value="Unassembled WGS sequence"/>
</dbReference>